<feature type="transmembrane region" description="Helical" evidence="1">
    <location>
        <begin position="178"/>
        <end position="201"/>
    </location>
</feature>
<feature type="transmembrane region" description="Helical" evidence="1">
    <location>
        <begin position="27"/>
        <end position="45"/>
    </location>
</feature>
<dbReference type="EMBL" id="BIFT01000001">
    <property type="protein sequence ID" value="GCE26762.1"/>
    <property type="molecule type" value="Genomic_DNA"/>
</dbReference>
<feature type="transmembrane region" description="Helical" evidence="1">
    <location>
        <begin position="320"/>
        <end position="343"/>
    </location>
</feature>
<accession>A0A402B5Y4</accession>
<evidence type="ECO:0000313" key="3">
    <source>
        <dbReference type="Proteomes" id="UP000287171"/>
    </source>
</evidence>
<feature type="transmembrane region" description="Helical" evidence="1">
    <location>
        <begin position="449"/>
        <end position="468"/>
    </location>
</feature>
<feature type="transmembrane region" description="Helical" evidence="1">
    <location>
        <begin position="147"/>
        <end position="171"/>
    </location>
</feature>
<dbReference type="AlphaFoldDB" id="A0A402B5Y4"/>
<feature type="transmembrane region" description="Helical" evidence="1">
    <location>
        <begin position="370"/>
        <end position="392"/>
    </location>
</feature>
<feature type="transmembrane region" description="Helical" evidence="1">
    <location>
        <begin position="213"/>
        <end position="231"/>
    </location>
</feature>
<keyword evidence="3" id="KW-1185">Reference proteome</keyword>
<name>A0A402B5Y4_9CHLR</name>
<feature type="transmembrane region" description="Helical" evidence="1">
    <location>
        <begin position="289"/>
        <end position="308"/>
    </location>
</feature>
<keyword evidence="1" id="KW-1133">Transmembrane helix</keyword>
<feature type="transmembrane region" description="Helical" evidence="1">
    <location>
        <begin position="398"/>
        <end position="417"/>
    </location>
</feature>
<dbReference type="RefSeq" id="WP_126627178.1">
    <property type="nucleotide sequence ID" value="NZ_BIFT01000001.1"/>
</dbReference>
<protein>
    <submittedName>
        <fullName evidence="2">Uncharacterized protein</fullName>
    </submittedName>
</protein>
<dbReference type="Proteomes" id="UP000287171">
    <property type="component" value="Unassembled WGS sequence"/>
</dbReference>
<keyword evidence="1" id="KW-0472">Membrane</keyword>
<organism evidence="2 3">
    <name type="scientific">Dictyobacter alpinus</name>
    <dbReference type="NCBI Taxonomy" id="2014873"/>
    <lineage>
        <taxon>Bacteria</taxon>
        <taxon>Bacillati</taxon>
        <taxon>Chloroflexota</taxon>
        <taxon>Ktedonobacteria</taxon>
        <taxon>Ktedonobacterales</taxon>
        <taxon>Dictyobacteraceae</taxon>
        <taxon>Dictyobacter</taxon>
    </lineage>
</organism>
<feature type="transmembrane region" description="Helical" evidence="1">
    <location>
        <begin position="474"/>
        <end position="491"/>
    </location>
</feature>
<keyword evidence="1" id="KW-0812">Transmembrane</keyword>
<evidence type="ECO:0000256" key="1">
    <source>
        <dbReference type="SAM" id="Phobius"/>
    </source>
</evidence>
<proteinExistence type="predicted"/>
<sequence length="503" mass="56880">MNIPLTIWRAQLRSVHNAGRHDARMQIAIVISLIGSLLLGFWSIQQLQVQLVNWQARGPIRLDQGLWTLCVSTWLGIAVMTAASMPGTLRNDEIILRFTLPVSPATHFRTFYGSFVLKYLGIWPLLQALVCGYVLTTTLGWRALLWWSLLEIGVGMTILCTLVLALYILYYGQRLKRLLLAAGIVIALVISSICYVCWPRLQGGSWLNWIRPEPILLIMLVLLWLALGPGASRFGKVYAARFYWLQGQDRGRSTFTFPGMRFPISLLRRWRNLTAALYVRAFLNQSRNWLFWLRLVLLWGLFCLFPFVRGVGNRYGINDSVLVAGYAIVLAVGHILETGPAVISGEANRLTLYLTAPFSLSHILWSKLRLCLIPVLLEGLLMGSLLAIWQHLSLSQTGWTLLIIASSIFQCTCLLVWSGAWDLDLQGSVEGRIDTMMLEEGPFTPRRMVLLNVSIVFLLAILLLIWWLPTLLALVILILTASIVCWSMYVFSKAQLQRLLRIG</sequence>
<feature type="transmembrane region" description="Helical" evidence="1">
    <location>
        <begin position="110"/>
        <end position="135"/>
    </location>
</feature>
<comment type="caution">
    <text evidence="2">The sequence shown here is derived from an EMBL/GenBank/DDBJ whole genome shotgun (WGS) entry which is preliminary data.</text>
</comment>
<gene>
    <name evidence="2" type="ORF">KDA_22460</name>
</gene>
<evidence type="ECO:0000313" key="2">
    <source>
        <dbReference type="EMBL" id="GCE26762.1"/>
    </source>
</evidence>
<dbReference type="OrthoDB" id="157237at2"/>
<feature type="transmembrane region" description="Helical" evidence="1">
    <location>
        <begin position="65"/>
        <end position="89"/>
    </location>
</feature>
<reference evidence="3" key="1">
    <citation type="submission" date="2018-12" db="EMBL/GenBank/DDBJ databases">
        <title>Tengunoibacter tsumagoiensis gen. nov., sp. nov., Dictyobacter kobayashii sp. nov., D. alpinus sp. nov., and D. joshuensis sp. nov. and description of Dictyobacteraceae fam. nov. within the order Ktedonobacterales isolated from Tengu-no-mugimeshi.</title>
        <authorList>
            <person name="Wang C.M."/>
            <person name="Zheng Y."/>
            <person name="Sakai Y."/>
            <person name="Toyoda A."/>
            <person name="Minakuchi Y."/>
            <person name="Abe K."/>
            <person name="Yokota A."/>
            <person name="Yabe S."/>
        </authorList>
    </citation>
    <scope>NUCLEOTIDE SEQUENCE [LARGE SCALE GENOMIC DNA]</scope>
    <source>
        <strain evidence="3">Uno16</strain>
    </source>
</reference>